<feature type="region of interest" description="Disordered" evidence="3">
    <location>
        <begin position="56"/>
        <end position="79"/>
    </location>
</feature>
<comment type="subcellular location">
    <subcellularLocation>
        <location evidence="2">Cytoplasm</location>
    </subcellularLocation>
</comment>
<dbReference type="Gene3D" id="1.10.287.540">
    <property type="entry name" value="Helix hairpin bin"/>
    <property type="match status" value="1"/>
</dbReference>
<dbReference type="AlphaFoldDB" id="A0A940WUS6"/>
<dbReference type="InterPro" id="IPR009242">
    <property type="entry name" value="DUF896"/>
</dbReference>
<evidence type="ECO:0000313" key="4">
    <source>
        <dbReference type="EMBL" id="MBP3952820.1"/>
    </source>
</evidence>
<dbReference type="Proteomes" id="UP000678228">
    <property type="component" value="Unassembled WGS sequence"/>
</dbReference>
<dbReference type="PANTHER" id="PTHR37300">
    <property type="entry name" value="UPF0291 PROTEIN CBO2609/CLC_2481"/>
    <property type="match status" value="1"/>
</dbReference>
<dbReference type="GO" id="GO:0005737">
    <property type="term" value="C:cytoplasm"/>
    <property type="evidence" value="ECO:0007669"/>
    <property type="project" value="UniProtKB-SubCell"/>
</dbReference>
<sequence length="79" mass="9160">MLSKQELARINELAKLAKTTGLTAEEAKEQKELREAYLQTFRKSFTNQLHQVTVVDENGNDVTPDSLKESKKRKNERFH</sequence>
<dbReference type="RefSeq" id="WP_210598677.1">
    <property type="nucleotide sequence ID" value="NZ_JAGKSQ010000008.1"/>
</dbReference>
<gene>
    <name evidence="4" type="ORF">J7W16_16990</name>
</gene>
<keyword evidence="5" id="KW-1185">Reference proteome</keyword>
<evidence type="ECO:0000313" key="5">
    <source>
        <dbReference type="Proteomes" id="UP000678228"/>
    </source>
</evidence>
<comment type="similarity">
    <text evidence="2">Belongs to the UPF0291 family.</text>
</comment>
<reference evidence="4" key="1">
    <citation type="submission" date="2021-03" db="EMBL/GenBank/DDBJ databases">
        <title>Bacillus suaedae sp. nov., isolated from Suaeda aralocaspica.</title>
        <authorList>
            <person name="Lei R.F.R."/>
        </authorList>
    </citation>
    <scope>NUCLEOTIDE SEQUENCE</scope>
    <source>
        <strain evidence="4">YZJH907-2</strain>
    </source>
</reference>
<dbReference type="SUPFAM" id="SSF158221">
    <property type="entry name" value="YnzC-like"/>
    <property type="match status" value="1"/>
</dbReference>
<comment type="caution">
    <text evidence="4">The sequence shown here is derived from an EMBL/GenBank/DDBJ whole genome shotgun (WGS) entry which is preliminary data.</text>
</comment>
<evidence type="ECO:0000256" key="3">
    <source>
        <dbReference type="SAM" id="MobiDB-lite"/>
    </source>
</evidence>
<proteinExistence type="inferred from homology"/>
<dbReference type="HAMAP" id="MF_01103">
    <property type="entry name" value="UPF0291"/>
    <property type="match status" value="1"/>
</dbReference>
<dbReference type="PANTHER" id="PTHR37300:SF1">
    <property type="entry name" value="UPF0291 PROTEIN YNZC"/>
    <property type="match status" value="1"/>
</dbReference>
<name>A0A940WUS6_9BACI</name>
<keyword evidence="1 2" id="KW-0963">Cytoplasm</keyword>
<evidence type="ECO:0000256" key="2">
    <source>
        <dbReference type="HAMAP-Rule" id="MF_01103"/>
    </source>
</evidence>
<feature type="compositionally biased region" description="Basic residues" evidence="3">
    <location>
        <begin position="70"/>
        <end position="79"/>
    </location>
</feature>
<protein>
    <recommendedName>
        <fullName evidence="2">UPF0291 protein J7W16_16990</fullName>
    </recommendedName>
</protein>
<accession>A0A940WUS6</accession>
<dbReference type="Pfam" id="PF05979">
    <property type="entry name" value="DUF896"/>
    <property type="match status" value="1"/>
</dbReference>
<organism evidence="4 5">
    <name type="scientific">Halalkalibacter suaedae</name>
    <dbReference type="NCBI Taxonomy" id="2822140"/>
    <lineage>
        <taxon>Bacteria</taxon>
        <taxon>Bacillati</taxon>
        <taxon>Bacillota</taxon>
        <taxon>Bacilli</taxon>
        <taxon>Bacillales</taxon>
        <taxon>Bacillaceae</taxon>
        <taxon>Halalkalibacter</taxon>
    </lineage>
</organism>
<dbReference type="EMBL" id="JAGKSQ010000008">
    <property type="protein sequence ID" value="MBP3952820.1"/>
    <property type="molecule type" value="Genomic_DNA"/>
</dbReference>
<evidence type="ECO:0000256" key="1">
    <source>
        <dbReference type="ARBA" id="ARBA00022490"/>
    </source>
</evidence>